<name>A0A9R0HZ77_SPIOL</name>
<keyword evidence="7 14" id="KW-0547">Nucleotide-binding</keyword>
<dbReference type="Pfam" id="PF01657">
    <property type="entry name" value="Stress-antifung"/>
    <property type="match status" value="2"/>
</dbReference>
<feature type="transmembrane region" description="Helical" evidence="16">
    <location>
        <begin position="307"/>
        <end position="328"/>
    </location>
</feature>
<evidence type="ECO:0000256" key="2">
    <source>
        <dbReference type="ARBA" id="ARBA00022527"/>
    </source>
</evidence>
<evidence type="ECO:0000256" key="11">
    <source>
        <dbReference type="ARBA" id="ARBA00023136"/>
    </source>
</evidence>
<evidence type="ECO:0000256" key="9">
    <source>
        <dbReference type="ARBA" id="ARBA00022840"/>
    </source>
</evidence>
<dbReference type="PANTHER" id="PTHR27002:SF1050">
    <property type="entry name" value="CYSTEINE-RICH RECEPTOR-LIKE PROTEIN KINASE 5"/>
    <property type="match status" value="1"/>
</dbReference>
<evidence type="ECO:0000256" key="16">
    <source>
        <dbReference type="SAM" id="Phobius"/>
    </source>
</evidence>
<dbReference type="InterPro" id="IPR011009">
    <property type="entry name" value="Kinase-like_dom_sf"/>
</dbReference>
<keyword evidence="5" id="KW-0732">Signal</keyword>
<evidence type="ECO:0000259" key="17">
    <source>
        <dbReference type="PROSITE" id="PS50011"/>
    </source>
</evidence>
<feature type="region of interest" description="Disordered" evidence="15">
    <location>
        <begin position="278"/>
        <end position="297"/>
    </location>
</feature>
<evidence type="ECO:0000256" key="7">
    <source>
        <dbReference type="ARBA" id="ARBA00022741"/>
    </source>
</evidence>
<dbReference type="PROSITE" id="PS00107">
    <property type="entry name" value="PROTEIN_KINASE_ATP"/>
    <property type="match status" value="1"/>
</dbReference>
<keyword evidence="13" id="KW-0325">Glycoprotein</keyword>
<keyword evidence="9 14" id="KW-0067">ATP-binding</keyword>
<sequence>MQEFTNITTISNPFLSLFLIILCTTYTVDITFAGDTLLKTACSNTSYAANSSYEASVNVLFSSLATNATQGLGKTRFFNTTVVGYDHGSSYTVYGLYLCRGDDSNNDCKTCVPKAIESLQQECATRPVVATVWYVDCMVRYSNESIFGIMDPSPPLYMTNNHDNMTTNATGFNQIVGEVMQMLATDVAASTKRYGTREAVFTSFLTVYAEAQCTPDLSKTECQRCLTAANNYLPECCSSSKGARVLTPSCNAIYELYPFFELGPSPSSPALPLVPSPTIPSSLTTHTPRLPLPSAGRRRKTASSVTIALVALVAILVVQVFVCIYLMWRRGRKRSGDAEVLLQNQNQMNQLPSFEYINGEDFLNVESLQYDLKVLQIATNMFSDENKLGEGGFGGVYKGILPKGQEIAVKRLSVCSNQGVEQFMNEVVFVAKLQHRNLVRLLGFCLAEYEKLLVYEFVPNKSLDFILFDPERREELNWPTRYKIISGIARGMLYLHEDSRLRIVHRDLKASNILLDADMNPKICDFGTARHFNVDESQANTSRIAGTFGYMAPEYLLNGEYSLKSDVYSFGVLMLEIVSGRKGTSFRQSRTGEQLLTYAWKHWTEGNSLEVMDPSLRDSYTSNDVTRCIHLGLLCIQGDAEKRPTMASIVISLNSDNELPTPQQPGLFTCRNFEPSAEIHNLVTDESSSKSMRLSFSSDTSAN</sequence>
<evidence type="ECO:0000256" key="4">
    <source>
        <dbReference type="ARBA" id="ARBA00022692"/>
    </source>
</evidence>
<keyword evidence="2" id="KW-0723">Serine/threonine-protein kinase</keyword>
<evidence type="ECO:0000313" key="19">
    <source>
        <dbReference type="Proteomes" id="UP000813463"/>
    </source>
</evidence>
<dbReference type="Gene3D" id="1.10.510.10">
    <property type="entry name" value="Transferase(Phosphotransferase) domain 1"/>
    <property type="match status" value="1"/>
</dbReference>
<feature type="binding site" evidence="14">
    <location>
        <position position="410"/>
    </location>
    <ligand>
        <name>ATP</name>
        <dbReference type="ChEBI" id="CHEBI:30616"/>
    </ligand>
</feature>
<gene>
    <name evidence="20" type="primary">LOC110779240</name>
</gene>
<dbReference type="GO" id="GO:0004674">
    <property type="term" value="F:protein serine/threonine kinase activity"/>
    <property type="evidence" value="ECO:0007669"/>
    <property type="project" value="UniProtKB-KW"/>
</dbReference>
<proteinExistence type="predicted"/>
<dbReference type="GO" id="GO:0042742">
    <property type="term" value="P:defense response to bacterium"/>
    <property type="evidence" value="ECO:0007669"/>
    <property type="project" value="TreeGrafter"/>
</dbReference>
<evidence type="ECO:0000256" key="14">
    <source>
        <dbReference type="PROSITE-ProRule" id="PRU10141"/>
    </source>
</evidence>
<dbReference type="InterPro" id="IPR008271">
    <property type="entry name" value="Ser/Thr_kinase_AS"/>
</dbReference>
<evidence type="ECO:0000256" key="10">
    <source>
        <dbReference type="ARBA" id="ARBA00022989"/>
    </source>
</evidence>
<feature type="domain" description="Protein kinase" evidence="17">
    <location>
        <begin position="382"/>
        <end position="667"/>
    </location>
</feature>
<dbReference type="InterPro" id="IPR001245">
    <property type="entry name" value="Ser-Thr/Tyr_kinase_cat_dom"/>
</dbReference>
<dbReference type="Gene3D" id="3.30.430.20">
    <property type="entry name" value="Gnk2 domain, C-X8-C-X2-C motif"/>
    <property type="match status" value="2"/>
</dbReference>
<dbReference type="GO" id="GO:0005524">
    <property type="term" value="F:ATP binding"/>
    <property type="evidence" value="ECO:0007669"/>
    <property type="project" value="UniProtKB-UniRule"/>
</dbReference>
<protein>
    <submittedName>
        <fullName evidence="20">Cysteine-rich receptor-like protein kinase 25</fullName>
    </submittedName>
</protein>
<evidence type="ECO:0000256" key="13">
    <source>
        <dbReference type="ARBA" id="ARBA00023180"/>
    </source>
</evidence>
<feature type="domain" description="Gnk2-homologous" evidence="18">
    <location>
        <begin position="35"/>
        <end position="146"/>
    </location>
</feature>
<dbReference type="PROSITE" id="PS00108">
    <property type="entry name" value="PROTEIN_KINASE_ST"/>
    <property type="match status" value="1"/>
</dbReference>
<dbReference type="PANTHER" id="PTHR27002">
    <property type="entry name" value="RECEPTOR-LIKE SERINE/THREONINE-PROTEIN KINASE SD1-8"/>
    <property type="match status" value="1"/>
</dbReference>
<evidence type="ECO:0000313" key="20">
    <source>
        <dbReference type="RefSeq" id="XP_021839465.2"/>
    </source>
</evidence>
<dbReference type="InterPro" id="IPR038408">
    <property type="entry name" value="GNK2_sf"/>
</dbReference>
<evidence type="ECO:0000256" key="12">
    <source>
        <dbReference type="ARBA" id="ARBA00023170"/>
    </source>
</evidence>
<dbReference type="PROSITE" id="PS50011">
    <property type="entry name" value="PROTEIN_KINASE_DOM"/>
    <property type="match status" value="1"/>
</dbReference>
<evidence type="ECO:0000256" key="6">
    <source>
        <dbReference type="ARBA" id="ARBA00022737"/>
    </source>
</evidence>
<organism evidence="19 20">
    <name type="scientific">Spinacia oleracea</name>
    <name type="common">Spinach</name>
    <dbReference type="NCBI Taxonomy" id="3562"/>
    <lineage>
        <taxon>Eukaryota</taxon>
        <taxon>Viridiplantae</taxon>
        <taxon>Streptophyta</taxon>
        <taxon>Embryophyta</taxon>
        <taxon>Tracheophyta</taxon>
        <taxon>Spermatophyta</taxon>
        <taxon>Magnoliopsida</taxon>
        <taxon>eudicotyledons</taxon>
        <taxon>Gunneridae</taxon>
        <taxon>Pentapetalae</taxon>
        <taxon>Caryophyllales</taxon>
        <taxon>Chenopodiaceae</taxon>
        <taxon>Chenopodioideae</taxon>
        <taxon>Anserineae</taxon>
        <taxon>Spinacia</taxon>
    </lineage>
</organism>
<comment type="subcellular location">
    <subcellularLocation>
        <location evidence="1">Membrane</location>
        <topology evidence="1">Single-pass membrane protein</topology>
    </subcellularLocation>
</comment>
<dbReference type="InterPro" id="IPR000719">
    <property type="entry name" value="Prot_kinase_dom"/>
</dbReference>
<keyword evidence="4 16" id="KW-0812">Transmembrane</keyword>
<dbReference type="GeneID" id="110779240"/>
<dbReference type="RefSeq" id="XP_021839465.2">
    <property type="nucleotide sequence ID" value="XM_021983773.2"/>
</dbReference>
<keyword evidence="12" id="KW-0675">Receptor</keyword>
<dbReference type="PROSITE" id="PS51473">
    <property type="entry name" value="GNK2"/>
    <property type="match status" value="2"/>
</dbReference>
<evidence type="ECO:0000259" key="18">
    <source>
        <dbReference type="PROSITE" id="PS51473"/>
    </source>
</evidence>
<keyword evidence="8" id="KW-0418">Kinase</keyword>
<keyword evidence="19" id="KW-1185">Reference proteome</keyword>
<dbReference type="Proteomes" id="UP000813463">
    <property type="component" value="Chromosome 6"/>
</dbReference>
<dbReference type="CDD" id="cd23509">
    <property type="entry name" value="Gnk2-like"/>
    <property type="match status" value="2"/>
</dbReference>
<evidence type="ECO:0000256" key="3">
    <source>
        <dbReference type="ARBA" id="ARBA00022679"/>
    </source>
</evidence>
<dbReference type="InterPro" id="IPR017441">
    <property type="entry name" value="Protein_kinase_ATP_BS"/>
</dbReference>
<dbReference type="SUPFAM" id="SSF56112">
    <property type="entry name" value="Protein kinase-like (PK-like)"/>
    <property type="match status" value="1"/>
</dbReference>
<dbReference type="InterPro" id="IPR002902">
    <property type="entry name" value="GNK2"/>
</dbReference>
<keyword evidence="10 16" id="KW-1133">Transmembrane helix</keyword>
<evidence type="ECO:0000256" key="5">
    <source>
        <dbReference type="ARBA" id="ARBA00022729"/>
    </source>
</evidence>
<keyword evidence="6" id="KW-0677">Repeat</keyword>
<dbReference type="KEGG" id="soe:110779240"/>
<evidence type="ECO:0000256" key="8">
    <source>
        <dbReference type="ARBA" id="ARBA00022777"/>
    </source>
</evidence>
<feature type="domain" description="Gnk2-homologous" evidence="18">
    <location>
        <begin position="153"/>
        <end position="259"/>
    </location>
</feature>
<accession>A0A9R0HZ77</accession>
<dbReference type="GO" id="GO:0005886">
    <property type="term" value="C:plasma membrane"/>
    <property type="evidence" value="ECO:0007669"/>
    <property type="project" value="TreeGrafter"/>
</dbReference>
<evidence type="ECO:0000256" key="15">
    <source>
        <dbReference type="SAM" id="MobiDB-lite"/>
    </source>
</evidence>
<keyword evidence="11 16" id="KW-0472">Membrane</keyword>
<reference evidence="19" key="1">
    <citation type="journal article" date="2021" name="Nat. Commun.">
        <title>Genomic analyses provide insights into spinach domestication and the genetic basis of agronomic traits.</title>
        <authorList>
            <person name="Cai X."/>
            <person name="Sun X."/>
            <person name="Xu C."/>
            <person name="Sun H."/>
            <person name="Wang X."/>
            <person name="Ge C."/>
            <person name="Zhang Z."/>
            <person name="Wang Q."/>
            <person name="Fei Z."/>
            <person name="Jiao C."/>
            <person name="Wang Q."/>
        </authorList>
    </citation>
    <scope>NUCLEOTIDE SEQUENCE [LARGE SCALE GENOMIC DNA]</scope>
    <source>
        <strain evidence="19">cv. Varoflay</strain>
    </source>
</reference>
<dbReference type="SMART" id="SM00220">
    <property type="entry name" value="S_TKc"/>
    <property type="match status" value="1"/>
</dbReference>
<dbReference type="Pfam" id="PF07714">
    <property type="entry name" value="PK_Tyr_Ser-Thr"/>
    <property type="match status" value="1"/>
</dbReference>
<dbReference type="AlphaFoldDB" id="A0A9R0HZ77"/>
<dbReference type="Gene3D" id="3.30.200.20">
    <property type="entry name" value="Phosphorylase Kinase, domain 1"/>
    <property type="match status" value="1"/>
</dbReference>
<evidence type="ECO:0000256" key="1">
    <source>
        <dbReference type="ARBA" id="ARBA00004167"/>
    </source>
</evidence>
<keyword evidence="3" id="KW-0808">Transferase</keyword>
<reference evidence="20" key="2">
    <citation type="submission" date="2025-08" db="UniProtKB">
        <authorList>
            <consortium name="RefSeq"/>
        </authorList>
    </citation>
    <scope>IDENTIFICATION</scope>
    <source>
        <tissue evidence="20">Leaf</tissue>
    </source>
</reference>
<dbReference type="CDD" id="cd14066">
    <property type="entry name" value="STKc_IRAK"/>
    <property type="match status" value="1"/>
</dbReference>